<accession>A0A177UUA5</accession>
<dbReference type="Proteomes" id="UP000077671">
    <property type="component" value="Unassembled WGS sequence"/>
</dbReference>
<keyword evidence="5" id="KW-1185">Reference proteome</keyword>
<gene>
    <name evidence="3" type="ORF">A4X03_0g1934</name>
    <name evidence="2" type="ORF">JKIAZH3_G3011</name>
</gene>
<name>A0A177UUA5_9BASI</name>
<evidence type="ECO:0000256" key="1">
    <source>
        <dbReference type="SAM" id="MobiDB-lite"/>
    </source>
</evidence>
<evidence type="ECO:0000313" key="5">
    <source>
        <dbReference type="Proteomes" id="UP000836402"/>
    </source>
</evidence>
<evidence type="ECO:0000313" key="2">
    <source>
        <dbReference type="EMBL" id="CAD6935082.1"/>
    </source>
</evidence>
<proteinExistence type="predicted"/>
<dbReference type="InterPro" id="IPR032675">
    <property type="entry name" value="LRR_dom_sf"/>
</dbReference>
<evidence type="ECO:0000313" key="4">
    <source>
        <dbReference type="Proteomes" id="UP000077671"/>
    </source>
</evidence>
<dbReference type="AlphaFoldDB" id="A0A177UUA5"/>
<reference evidence="3" key="1">
    <citation type="submission" date="2016-04" db="EMBL/GenBank/DDBJ databases">
        <authorList>
            <person name="Nguyen H.D."/>
            <person name="Kesanakurti P."/>
            <person name="Cullis J."/>
            <person name="Levesque C.A."/>
            <person name="Hambleton S."/>
        </authorList>
    </citation>
    <scope>NUCLEOTIDE SEQUENCE</scope>
    <source>
        <strain evidence="3">DAOMC 238032</strain>
    </source>
</reference>
<feature type="compositionally biased region" description="Polar residues" evidence="1">
    <location>
        <begin position="755"/>
        <end position="772"/>
    </location>
</feature>
<dbReference type="Gene3D" id="3.80.10.10">
    <property type="entry name" value="Ribonuclease Inhibitor"/>
    <property type="match status" value="1"/>
</dbReference>
<organism evidence="3 4">
    <name type="scientific">Tilletia caries</name>
    <name type="common">wheat bunt fungus</name>
    <dbReference type="NCBI Taxonomy" id="13290"/>
    <lineage>
        <taxon>Eukaryota</taxon>
        <taxon>Fungi</taxon>
        <taxon>Dikarya</taxon>
        <taxon>Basidiomycota</taxon>
        <taxon>Ustilaginomycotina</taxon>
        <taxon>Exobasidiomycetes</taxon>
        <taxon>Tilletiales</taxon>
        <taxon>Tilletiaceae</taxon>
        <taxon>Tilletia</taxon>
    </lineage>
</organism>
<reference evidence="2" key="3">
    <citation type="submission" date="2020-10" db="EMBL/GenBank/DDBJ databases">
        <authorList>
            <person name="Sedaghatjoo S."/>
        </authorList>
    </citation>
    <scope>NUCLEOTIDE SEQUENCE</scope>
    <source>
        <strain evidence="2">AZH3</strain>
    </source>
</reference>
<comment type="caution">
    <text evidence="3">The sequence shown here is derived from an EMBL/GenBank/DDBJ whole genome shotgun (WGS) entry which is preliminary data.</text>
</comment>
<evidence type="ECO:0008006" key="6">
    <source>
        <dbReference type="Google" id="ProtNLM"/>
    </source>
</evidence>
<protein>
    <recommendedName>
        <fullName evidence="6">F-box domain-containing protein</fullName>
    </recommendedName>
</protein>
<dbReference type="EMBL" id="CAJHJG010003749">
    <property type="protein sequence ID" value="CAD6935082.1"/>
    <property type="molecule type" value="Genomic_DNA"/>
</dbReference>
<dbReference type="Proteomes" id="UP000836402">
    <property type="component" value="Unassembled WGS sequence"/>
</dbReference>
<feature type="region of interest" description="Disordered" evidence="1">
    <location>
        <begin position="118"/>
        <end position="147"/>
    </location>
</feature>
<reference evidence="3" key="2">
    <citation type="journal article" date="2019" name="IMA Fungus">
        <title>Genome sequencing and comparison of five Tilletia species to identify candidate genes for the detection of regulated species infecting wheat.</title>
        <authorList>
            <person name="Nguyen H.D.T."/>
            <person name="Sultana T."/>
            <person name="Kesanakurti P."/>
            <person name="Hambleton S."/>
        </authorList>
    </citation>
    <scope>NUCLEOTIDE SEQUENCE</scope>
    <source>
        <strain evidence="3">DAOMC 238032</strain>
    </source>
</reference>
<feature type="region of interest" description="Disordered" evidence="1">
    <location>
        <begin position="752"/>
        <end position="772"/>
    </location>
</feature>
<dbReference type="EMBL" id="LWDD02000172">
    <property type="protein sequence ID" value="KAE8263109.1"/>
    <property type="molecule type" value="Genomic_DNA"/>
</dbReference>
<evidence type="ECO:0000313" key="3">
    <source>
        <dbReference type="EMBL" id="KAE8263109.1"/>
    </source>
</evidence>
<sequence length="821" mass="92174">MADAGATSPQGWSLTDAELQVAAALATSRSIKRGEDEETSTASARARAWAIASVRSNKQKISPEMLHNIDLHCGPTREEIESVRNTVAHWSAADDAHAQRLSFVDSLSASMGSHASASASAVVNPQLGSKSTRRTEVADSDVDMPEAKRARTAAVSTSMLPHHSSGTNQGQTAAQRFFQIAELLAIVNYHLVYDKIDLIELSRVSKFVRAVVLPLLVENLNVRLTTIRGAQNFLEANPGLVQHVRHLRIWDDVAHYFARYFLEGAAEKYRAAHPAIVQDDYDHFGSFLALFEDDTVKQPPLLEISFGQLRLSELYDQLKRVPRMTVQLDSLQIVDDYDPWSSSGFPPSFEARTIPPPNHGIRMSEGLSLLLNLVFDRKQGAAGSISLRHFELHSFYWITKSTLPLLGPRLLQRMAKSIRSLHLTVEEPSELDVPPFKAFLEVNWPKLESLRLKFSVFDLEDSDQVLQSLRAFIQRHPQLSLVHIDFFSDGGLHYDDSCFWHSCTLPQLRSCWLDYPRPPDPLLVDFAARHTAVEALSLHPHDEGTAIASQPEFLRSLRVLRSKPQAMRTILDKRPPIRELHINTFHEEWDLTEFFNFHEGPVTSVTFLALDLAAAKTADVLQNFDGLLVRKSIPNLVELAVALGHGQSSEVPDNAEDSVEFLSSFLKHCNRFAQCKLRAIQIKYKGAVRLPVEQGLLVAPLDLPPHLEYLVWRMPFYRTVQHFRVVHKPGPPVPAVGNFVQHKSTAGFSVDAESSHTPYKTSGQAPHLSQNSTTRRLQLLPASFRPKVDRKTGVWEDFNDHKTTLSLFDHTGDDTIRLKHF</sequence>